<dbReference type="Pfam" id="PF04176">
    <property type="entry name" value="TIP41"/>
    <property type="match status" value="1"/>
</dbReference>
<sequence length="287" mass="33465">MVQQVAWLLRSSANGICIHLSYRSLQAELAFPPPDIIFLNSILKISLHGKEILSWSPYLILKDILKEPPALFNSPQCLDKISPKWSPIASIAPSPFKYDWTFSSMYNGMVNSDTRHDAFIGSQQLDLVFDKKILQKNRDDPIATALSFLVYEDELGDMGKSVFSCRIRITTRYMFILTRSWLELPMQGIYRSIENRWMCYVDMCPPSFRHEFCIKELVNTNCHLNRENVDDVFRDAEAAKLDVIREHIKIVNFCFLAIFKLTRVAPMLFMFLPHWYQGIRLIVQNHY</sequence>
<dbReference type="HOGENOM" id="CLU_970057_0_0_1"/>
<organism evidence="1 2">
    <name type="scientific">Mitosporidium daphniae</name>
    <dbReference type="NCBI Taxonomy" id="1485682"/>
    <lineage>
        <taxon>Eukaryota</taxon>
        <taxon>Fungi</taxon>
        <taxon>Fungi incertae sedis</taxon>
        <taxon>Microsporidia</taxon>
        <taxon>Mitosporidium</taxon>
    </lineage>
</organism>
<dbReference type="VEuPathDB" id="MicrosporidiaDB:DI09_66p30"/>
<reference evidence="1 2" key="1">
    <citation type="submission" date="2014-04" db="EMBL/GenBank/DDBJ databases">
        <title>A new species of microsporidia sheds light on the evolution of extreme parasitism.</title>
        <authorList>
            <person name="Haag K.L."/>
            <person name="James T.Y."/>
            <person name="Larsson R."/>
            <person name="Schaer T.M."/>
            <person name="Refardt D."/>
            <person name="Pombert J.-F."/>
            <person name="Ebert D."/>
        </authorList>
    </citation>
    <scope>NUCLEOTIDE SEQUENCE [LARGE SCALE GENOMIC DNA]</scope>
    <source>
        <strain evidence="1 2">UGP3</strain>
        <tissue evidence="1">Spores</tissue>
    </source>
</reference>
<keyword evidence="2" id="KW-1185">Reference proteome</keyword>
<dbReference type="GeneID" id="25260571"/>
<dbReference type="OrthoDB" id="10253878at2759"/>
<dbReference type="AlphaFoldDB" id="A0A098VP12"/>
<comment type="caution">
    <text evidence="1">The sequence shown here is derived from an EMBL/GenBank/DDBJ whole genome shotgun (WGS) entry which is preliminary data.</text>
</comment>
<accession>A0A098VP12</accession>
<dbReference type="Proteomes" id="UP000029725">
    <property type="component" value="Unassembled WGS sequence"/>
</dbReference>
<dbReference type="InterPro" id="IPR007303">
    <property type="entry name" value="TIP41-like"/>
</dbReference>
<protein>
    <submittedName>
        <fullName evidence="1">Type 2a phosphatase regulator Tip41</fullName>
    </submittedName>
</protein>
<name>A0A098VP12_9MICR</name>
<evidence type="ECO:0000313" key="1">
    <source>
        <dbReference type="EMBL" id="KGG50539.1"/>
    </source>
</evidence>
<evidence type="ECO:0000313" key="2">
    <source>
        <dbReference type="Proteomes" id="UP000029725"/>
    </source>
</evidence>
<dbReference type="RefSeq" id="XP_013236982.1">
    <property type="nucleotide sequence ID" value="XM_013381528.1"/>
</dbReference>
<dbReference type="EMBL" id="JMKJ01000575">
    <property type="protein sequence ID" value="KGG50539.1"/>
    <property type="molecule type" value="Genomic_DNA"/>
</dbReference>
<gene>
    <name evidence="1" type="ORF">DI09_66p30</name>
</gene>
<proteinExistence type="predicted"/>